<accession>A0A8H3TXN3</accession>
<dbReference type="EMBL" id="BLZA01000032">
    <property type="protein sequence ID" value="GHJ88994.1"/>
    <property type="molecule type" value="Genomic_DNA"/>
</dbReference>
<dbReference type="PANTHER" id="PTHR10695:SF46">
    <property type="entry name" value="BIFUNCTIONAL COENZYME A SYNTHASE-RELATED"/>
    <property type="match status" value="1"/>
</dbReference>
<evidence type="ECO:0000313" key="4">
    <source>
        <dbReference type="Proteomes" id="UP000620104"/>
    </source>
</evidence>
<dbReference type="Proteomes" id="UP000620104">
    <property type="component" value="Unassembled WGS sequence"/>
</dbReference>
<evidence type="ECO:0000256" key="1">
    <source>
        <dbReference type="SAM" id="MobiDB-lite"/>
    </source>
</evidence>
<sequence length="356" mass="38431">MTTTTTTYRRTALVLPLPTLAHILDPTPYSHPIRIALWETTDSLSIIFTSPLFRPDGPIGSNRLAAWETLQRFLGCVYGFASQEAMRVGRVAMGVDVLMEGWGGDDGEGWVDGTWDRVVGVDINIDSIFAKPLSIPITSIPALRPPGQSIIPSPHPRSTYPSSLVDGKYPVVALGGTFDHIHAGHKILLSMAVWITGRKLIVGISADDLLVSKAHSEHLEPLELRIERTREFLHLLEPRLEYDLVELRDVAGPTGTDPDVQALVVSRESASGGDAIAAIRKDRNLPPLDVYVIDVISSSTDSLIPITEGADGSANGNAASTSLVGETDQRRLKEGKMSSSYIRKWLAEGGEAGGIA</sequence>
<comment type="caution">
    <text evidence="3">The sequence shown here is derived from an EMBL/GenBank/DDBJ whole genome shotgun (WGS) entry which is preliminary data.</text>
</comment>
<gene>
    <name evidence="3" type="ORF">NliqN6_5396</name>
</gene>
<evidence type="ECO:0000259" key="2">
    <source>
        <dbReference type="Pfam" id="PF01467"/>
    </source>
</evidence>
<keyword evidence="4" id="KW-1185">Reference proteome</keyword>
<dbReference type="GO" id="GO:0015937">
    <property type="term" value="P:coenzyme A biosynthetic process"/>
    <property type="evidence" value="ECO:0007669"/>
    <property type="project" value="TreeGrafter"/>
</dbReference>
<dbReference type="Pfam" id="PF01467">
    <property type="entry name" value="CTP_transf_like"/>
    <property type="match status" value="1"/>
</dbReference>
<dbReference type="PANTHER" id="PTHR10695">
    <property type="entry name" value="DEPHOSPHO-COA KINASE-RELATED"/>
    <property type="match status" value="1"/>
</dbReference>
<dbReference type="InterPro" id="IPR014729">
    <property type="entry name" value="Rossmann-like_a/b/a_fold"/>
</dbReference>
<organism evidence="3 4">
    <name type="scientific">Naganishia liquefaciens</name>
    <dbReference type="NCBI Taxonomy" id="104408"/>
    <lineage>
        <taxon>Eukaryota</taxon>
        <taxon>Fungi</taxon>
        <taxon>Dikarya</taxon>
        <taxon>Basidiomycota</taxon>
        <taxon>Agaricomycotina</taxon>
        <taxon>Tremellomycetes</taxon>
        <taxon>Filobasidiales</taxon>
        <taxon>Filobasidiaceae</taxon>
        <taxon>Naganishia</taxon>
    </lineage>
</organism>
<evidence type="ECO:0000313" key="3">
    <source>
        <dbReference type="EMBL" id="GHJ88994.1"/>
    </source>
</evidence>
<dbReference type="Gene3D" id="3.40.50.620">
    <property type="entry name" value="HUPs"/>
    <property type="match status" value="1"/>
</dbReference>
<dbReference type="InterPro" id="IPR004821">
    <property type="entry name" value="Cyt_trans-like"/>
</dbReference>
<dbReference type="AlphaFoldDB" id="A0A8H3TXN3"/>
<name>A0A8H3TXN3_9TREE</name>
<feature type="domain" description="Cytidyltransferase-like" evidence="2">
    <location>
        <begin position="174"/>
        <end position="271"/>
    </location>
</feature>
<feature type="compositionally biased region" description="Low complexity" evidence="1">
    <location>
        <begin position="309"/>
        <end position="320"/>
    </location>
</feature>
<feature type="region of interest" description="Disordered" evidence="1">
    <location>
        <begin position="308"/>
        <end position="330"/>
    </location>
</feature>
<proteinExistence type="predicted"/>
<reference evidence="3" key="1">
    <citation type="submission" date="2020-07" db="EMBL/GenBank/DDBJ databases">
        <title>Draft Genome Sequence of a Deep-Sea Yeast, Naganishia (Cryptococcus) liquefaciens strain N6.</title>
        <authorList>
            <person name="Han Y.W."/>
            <person name="Kajitani R."/>
            <person name="Morimoto H."/>
            <person name="Parhat M."/>
            <person name="Tsubouchi H."/>
            <person name="Bakenova O."/>
            <person name="Ogata M."/>
            <person name="Argunhan B."/>
            <person name="Aoki R."/>
            <person name="Kajiwara S."/>
            <person name="Itoh T."/>
            <person name="Iwasaki H."/>
        </authorList>
    </citation>
    <scope>NUCLEOTIDE SEQUENCE</scope>
    <source>
        <strain evidence="3">N6</strain>
    </source>
</reference>
<dbReference type="OrthoDB" id="330671at2759"/>
<protein>
    <recommendedName>
        <fullName evidence="2">Cytidyltransferase-like domain-containing protein</fullName>
    </recommendedName>
</protein>
<dbReference type="SUPFAM" id="SSF52374">
    <property type="entry name" value="Nucleotidylyl transferase"/>
    <property type="match status" value="1"/>
</dbReference>
<dbReference type="CDD" id="cd02164">
    <property type="entry name" value="PPAT_CoAS"/>
    <property type="match status" value="1"/>
</dbReference>
<dbReference type="GO" id="GO:0004140">
    <property type="term" value="F:dephospho-CoA kinase activity"/>
    <property type="evidence" value="ECO:0007669"/>
    <property type="project" value="TreeGrafter"/>
</dbReference>